<evidence type="ECO:0008006" key="5">
    <source>
        <dbReference type="Google" id="ProtNLM"/>
    </source>
</evidence>
<feature type="signal peptide" evidence="2">
    <location>
        <begin position="1"/>
        <end position="21"/>
    </location>
</feature>
<proteinExistence type="predicted"/>
<keyword evidence="4" id="KW-1185">Reference proteome</keyword>
<dbReference type="eggNOG" id="ENOG5032TE1">
    <property type="taxonomic scope" value="Bacteria"/>
</dbReference>
<feature type="coiled-coil region" evidence="1">
    <location>
        <begin position="53"/>
        <end position="120"/>
    </location>
</feature>
<dbReference type="PATRIC" id="fig|1177179.3.peg.1788"/>
<dbReference type="RefSeq" id="WP_008928969.1">
    <property type="nucleotide sequence ID" value="NZ_AMRJ01000012.1"/>
</dbReference>
<dbReference type="OrthoDB" id="6080257at2"/>
<accession>L0WET3</accession>
<evidence type="ECO:0000256" key="2">
    <source>
        <dbReference type="SAM" id="SignalP"/>
    </source>
</evidence>
<evidence type="ECO:0000256" key="1">
    <source>
        <dbReference type="SAM" id="Coils"/>
    </source>
</evidence>
<comment type="caution">
    <text evidence="3">The sequence shown here is derived from an EMBL/GenBank/DDBJ whole genome shotgun (WGS) entry which is preliminary data.</text>
</comment>
<dbReference type="EMBL" id="AMRJ01000012">
    <property type="protein sequence ID" value="EKF74315.1"/>
    <property type="molecule type" value="Genomic_DNA"/>
</dbReference>
<evidence type="ECO:0000313" key="4">
    <source>
        <dbReference type="Proteomes" id="UP000010164"/>
    </source>
</evidence>
<dbReference type="AlphaFoldDB" id="L0WET3"/>
<feature type="chain" id="PRO_5003947945" description="Chromosome segregation ATPase" evidence="2">
    <location>
        <begin position="22"/>
        <end position="157"/>
    </location>
</feature>
<sequence length="157" mass="17603">MGHRLLAAAALMMLTTASAWAENEGVPTVKTPDPDRVEAQMEDTIDDIKSYSVEQKNQAMQTARHALDDLDQQITYLQSDIDSKWQDLSQQTRLKKQKALAALKDQQQALEQRYQALQDAGADNWEAAKVQFEQSWQAAKRGWEKLTAPASADDNPS</sequence>
<gene>
    <name evidence="3" type="ORF">A11A3_08950</name>
</gene>
<name>L0WET3_9GAMM</name>
<dbReference type="Proteomes" id="UP000010164">
    <property type="component" value="Unassembled WGS sequence"/>
</dbReference>
<keyword evidence="2" id="KW-0732">Signal</keyword>
<protein>
    <recommendedName>
        <fullName evidence="5">Chromosome segregation ATPase</fullName>
    </recommendedName>
</protein>
<organism evidence="3 4">
    <name type="scientific">Alcanivorax hongdengensis A-11-3</name>
    <dbReference type="NCBI Taxonomy" id="1177179"/>
    <lineage>
        <taxon>Bacteria</taxon>
        <taxon>Pseudomonadati</taxon>
        <taxon>Pseudomonadota</taxon>
        <taxon>Gammaproteobacteria</taxon>
        <taxon>Oceanospirillales</taxon>
        <taxon>Alcanivoracaceae</taxon>
        <taxon>Alcanivorax</taxon>
    </lineage>
</organism>
<evidence type="ECO:0000313" key="3">
    <source>
        <dbReference type="EMBL" id="EKF74315.1"/>
    </source>
</evidence>
<reference evidence="3 4" key="1">
    <citation type="journal article" date="2012" name="J. Bacteriol.">
        <title>Genome Sequence of the Alkane-Degrading Bacterium Alcanivorax hongdengensis Type Strain A-11-3.</title>
        <authorList>
            <person name="Lai Q."/>
            <person name="Shao Z."/>
        </authorList>
    </citation>
    <scope>NUCLEOTIDE SEQUENCE [LARGE SCALE GENOMIC DNA]</scope>
    <source>
        <strain evidence="3 4">A-11-3</strain>
    </source>
</reference>
<dbReference type="STRING" id="1177179.A11A3_08950"/>
<keyword evidence="1" id="KW-0175">Coiled coil</keyword>